<proteinExistence type="predicted"/>
<dbReference type="Proteomes" id="UP000184204">
    <property type="component" value="Unassembled WGS sequence"/>
</dbReference>
<gene>
    <name evidence="4" type="ORF">CPRO_29540</name>
    <name evidence="5" type="ORF">SAMN02745151_00433</name>
</gene>
<dbReference type="RefSeq" id="WP_066053368.1">
    <property type="nucleotide sequence ID" value="NZ_CP014223.1"/>
</dbReference>
<dbReference type="EMBL" id="FQUA01000001">
    <property type="protein sequence ID" value="SHE33430.1"/>
    <property type="molecule type" value="Genomic_DNA"/>
</dbReference>
<feature type="compositionally biased region" description="Basic and acidic residues" evidence="1">
    <location>
        <begin position="205"/>
        <end position="214"/>
    </location>
</feature>
<dbReference type="InterPro" id="IPR025154">
    <property type="entry name" value="Put_metallopeptidase_dom"/>
</dbReference>
<evidence type="ECO:0000259" key="2">
    <source>
        <dbReference type="Pfam" id="PF09967"/>
    </source>
</evidence>
<feature type="domain" description="VWA-like" evidence="2">
    <location>
        <begin position="308"/>
        <end position="447"/>
    </location>
</feature>
<evidence type="ECO:0000313" key="7">
    <source>
        <dbReference type="Proteomes" id="UP000184204"/>
    </source>
</evidence>
<dbReference type="Gene3D" id="3.40.50.410">
    <property type="entry name" value="von Willebrand factor, type A domain"/>
    <property type="match status" value="1"/>
</dbReference>
<evidence type="ECO:0000313" key="4">
    <source>
        <dbReference type="EMBL" id="AMJ42484.1"/>
    </source>
</evidence>
<dbReference type="AlphaFoldDB" id="A0A0X8VEW8"/>
<feature type="domain" description="Putative metallopeptidase" evidence="3">
    <location>
        <begin position="48"/>
        <end position="265"/>
    </location>
</feature>
<dbReference type="InterPro" id="IPR018698">
    <property type="entry name" value="VWA-like_dom"/>
</dbReference>
<reference evidence="7" key="4">
    <citation type="submission" date="2016-11" db="EMBL/GenBank/DDBJ databases">
        <authorList>
            <person name="Jaros S."/>
            <person name="Januszkiewicz K."/>
            <person name="Wedrychowicz H."/>
        </authorList>
    </citation>
    <scope>NUCLEOTIDE SEQUENCE [LARGE SCALE GENOMIC DNA]</scope>
    <source>
        <strain evidence="7">DSM 1682</strain>
    </source>
</reference>
<reference evidence="5" key="3">
    <citation type="submission" date="2016-11" db="EMBL/GenBank/DDBJ databases">
        <authorList>
            <person name="Varghese N."/>
            <person name="Submissions S."/>
        </authorList>
    </citation>
    <scope>NUCLEOTIDE SEQUENCE</scope>
    <source>
        <strain evidence="5">DSM 1682</strain>
    </source>
</reference>
<dbReference type="Proteomes" id="UP000068026">
    <property type="component" value="Chromosome"/>
</dbReference>
<dbReference type="Pfam" id="PF13203">
    <property type="entry name" value="DUF2201_N"/>
    <property type="match status" value="1"/>
</dbReference>
<name>A0A0X8VEW8_ANAPI</name>
<organism evidence="5 7">
    <name type="scientific">Anaerotignum propionicum DSM 1682</name>
    <dbReference type="NCBI Taxonomy" id="991789"/>
    <lineage>
        <taxon>Bacteria</taxon>
        <taxon>Bacillati</taxon>
        <taxon>Bacillota</taxon>
        <taxon>Clostridia</taxon>
        <taxon>Lachnospirales</taxon>
        <taxon>Anaerotignaceae</taxon>
        <taxon>Anaerotignum</taxon>
    </lineage>
</organism>
<dbReference type="InterPro" id="IPR036465">
    <property type="entry name" value="vWFA_dom_sf"/>
</dbReference>
<evidence type="ECO:0000256" key="1">
    <source>
        <dbReference type="SAM" id="MobiDB-lite"/>
    </source>
</evidence>
<evidence type="ECO:0000313" key="5">
    <source>
        <dbReference type="EMBL" id="SHE33430.1"/>
    </source>
</evidence>
<sequence length="460" mass="54235">MNENHQRLIQIGNAILNASRNELYLSLRFLDIALSGLRYEMNLSSLYVGTDGEKVLFNPRYLVERYQSDPVLVNRLYLHMLLHCIFRHPFHMGERDEALWGVSCDIAVESIIDSLPLKATRLVVSDRRNEMYESLKKDLKVLSAEGIYRKLSEQKLTDKEFGKLQLEFWVDDHVFWEHKKEENQNNDNQNDNNSENQDQTEQEQNQEKQKQLEEKWQQIGEKMETNLESFSKEMGENAGDLLQLLKIENREKYDYRRFLEKFVTLKEDMRVDDDAYDYIFYTYGLTLYGNMPLIESLEYKEVKKIEELVIAIDTSESCEGETIRRFLEETYAILRNSESFFHKTNIHIVQCDAKVQQDTIITSTEELAQYMDNFRILGSGGTDFRPVFEYVNKLINEKAFHNLKGLIYFTDGYGTFPNGRPPYETAFIFFHEDYLDLNVPPWAMKVVLGPEDLSIYDKEK</sequence>
<dbReference type="CDD" id="cd00198">
    <property type="entry name" value="vWFA"/>
    <property type="match status" value="1"/>
</dbReference>
<accession>A0A0X8VEW8</accession>
<dbReference type="OrthoDB" id="9809307at2"/>
<dbReference type="Pfam" id="PF09967">
    <property type="entry name" value="DUF2201"/>
    <property type="match status" value="1"/>
</dbReference>
<keyword evidence="6" id="KW-1185">Reference proteome</keyword>
<feature type="region of interest" description="Disordered" evidence="1">
    <location>
        <begin position="181"/>
        <end position="214"/>
    </location>
</feature>
<dbReference type="PANTHER" id="PTHR38730:SF1">
    <property type="entry name" value="SLL7028 PROTEIN"/>
    <property type="match status" value="1"/>
</dbReference>
<reference evidence="4 6" key="1">
    <citation type="journal article" date="2016" name="Genome Announc.">
        <title>Complete Genome Sequence of the Amino Acid-Fermenting Clostridium propionicum X2 (DSM 1682).</title>
        <authorList>
            <person name="Poehlein A."/>
            <person name="Schlien K."/>
            <person name="Chowdhury N.P."/>
            <person name="Gottschalk G."/>
            <person name="Buckel W."/>
            <person name="Daniel R."/>
        </authorList>
    </citation>
    <scope>NUCLEOTIDE SEQUENCE [LARGE SCALE GENOMIC DNA]</scope>
    <source>
        <strain evidence="4 6">X2</strain>
    </source>
</reference>
<reference evidence="6" key="2">
    <citation type="submission" date="2016-01" db="EMBL/GenBank/DDBJ databases">
        <authorList>
            <person name="Poehlein A."/>
            <person name="Schlien K."/>
            <person name="Gottschalk G."/>
            <person name="Buckel W."/>
            <person name="Daniel R."/>
        </authorList>
    </citation>
    <scope>NUCLEOTIDE SEQUENCE [LARGE SCALE GENOMIC DNA]</scope>
    <source>
        <strain evidence="6">X2</strain>
    </source>
</reference>
<feature type="compositionally biased region" description="Low complexity" evidence="1">
    <location>
        <begin position="185"/>
        <end position="203"/>
    </location>
</feature>
<evidence type="ECO:0000259" key="3">
    <source>
        <dbReference type="Pfam" id="PF13203"/>
    </source>
</evidence>
<dbReference type="SUPFAM" id="SSF53300">
    <property type="entry name" value="vWA-like"/>
    <property type="match status" value="1"/>
</dbReference>
<protein>
    <submittedName>
        <fullName evidence="5">Predicted metal-dependent peptidase</fullName>
    </submittedName>
</protein>
<dbReference type="EMBL" id="CP014223">
    <property type="protein sequence ID" value="AMJ42484.1"/>
    <property type="molecule type" value="Genomic_DNA"/>
</dbReference>
<evidence type="ECO:0000313" key="6">
    <source>
        <dbReference type="Proteomes" id="UP000068026"/>
    </source>
</evidence>
<dbReference type="PANTHER" id="PTHR38730">
    <property type="entry name" value="SLL7028 PROTEIN"/>
    <property type="match status" value="1"/>
</dbReference>
<dbReference type="KEGG" id="cpro:CPRO_29540"/>